<accession>X0X3M5</accession>
<reference evidence="2" key="1">
    <citation type="journal article" date="2014" name="Front. Microbiol.">
        <title>High frequency of phylogenetically diverse reductive dehalogenase-homologous genes in deep subseafloor sedimentary metagenomes.</title>
        <authorList>
            <person name="Kawai M."/>
            <person name="Futagami T."/>
            <person name="Toyoda A."/>
            <person name="Takaki Y."/>
            <person name="Nishi S."/>
            <person name="Hori S."/>
            <person name="Arai W."/>
            <person name="Tsubouchi T."/>
            <person name="Morono Y."/>
            <person name="Uchiyama I."/>
            <person name="Ito T."/>
            <person name="Fujiyama A."/>
            <person name="Inagaki F."/>
            <person name="Takami H."/>
        </authorList>
    </citation>
    <scope>NUCLEOTIDE SEQUENCE</scope>
    <source>
        <strain evidence="2">Expedition CK06-06</strain>
    </source>
</reference>
<evidence type="ECO:0000313" key="2">
    <source>
        <dbReference type="EMBL" id="GAG19601.1"/>
    </source>
</evidence>
<comment type="caution">
    <text evidence="2">The sequence shown here is derived from an EMBL/GenBank/DDBJ whole genome shotgun (WGS) entry which is preliminary data.</text>
</comment>
<keyword evidence="1" id="KW-0472">Membrane</keyword>
<feature type="transmembrane region" description="Helical" evidence="1">
    <location>
        <begin position="161"/>
        <end position="177"/>
    </location>
</feature>
<keyword evidence="1" id="KW-0812">Transmembrane</keyword>
<gene>
    <name evidence="2" type="ORF">S01H1_56577</name>
</gene>
<protein>
    <recommendedName>
        <fullName evidence="3">Glycosyltransferase RgtA/B/C/D-like domain-containing protein</fullName>
    </recommendedName>
</protein>
<keyword evidence="1" id="KW-1133">Transmembrane helix</keyword>
<feature type="transmembrane region" description="Helical" evidence="1">
    <location>
        <begin position="113"/>
        <end position="131"/>
    </location>
</feature>
<proteinExistence type="predicted"/>
<dbReference type="EMBL" id="BARS01036848">
    <property type="protein sequence ID" value="GAG19601.1"/>
    <property type="molecule type" value="Genomic_DNA"/>
</dbReference>
<name>X0X3M5_9ZZZZ</name>
<sequence>MSRRTLGFVLLFLLVSGVLVAHCAHYWPFLSDDALISLRYARRLNEGLGLTWTGNERVEGYTDLLWVLLTALPGRLGLDLIWTARVLDFIGALLAILMVSLSPESLQPSRTRLLTGGLALALSAPVAVWAIGGLEHGFMLGVLAAALLFLNRALQDDKPATRNWLLVGLLLAILSLLRADGPVLALGVGLGVILSGSISGFRQTARRVGLLAALPCCFVAAQLVFRLLYYGEWIPNSAL</sequence>
<organism evidence="2">
    <name type="scientific">marine sediment metagenome</name>
    <dbReference type="NCBI Taxonomy" id="412755"/>
    <lineage>
        <taxon>unclassified sequences</taxon>
        <taxon>metagenomes</taxon>
        <taxon>ecological metagenomes</taxon>
    </lineage>
</organism>
<evidence type="ECO:0008006" key="3">
    <source>
        <dbReference type="Google" id="ProtNLM"/>
    </source>
</evidence>
<feature type="non-terminal residue" evidence="2">
    <location>
        <position position="239"/>
    </location>
</feature>
<evidence type="ECO:0000256" key="1">
    <source>
        <dbReference type="SAM" id="Phobius"/>
    </source>
</evidence>
<feature type="transmembrane region" description="Helical" evidence="1">
    <location>
        <begin position="208"/>
        <end position="229"/>
    </location>
</feature>
<feature type="transmembrane region" description="Helical" evidence="1">
    <location>
        <begin position="80"/>
        <end position="101"/>
    </location>
</feature>
<feature type="transmembrane region" description="Helical" evidence="1">
    <location>
        <begin position="183"/>
        <end position="201"/>
    </location>
</feature>
<dbReference type="AlphaFoldDB" id="X0X3M5"/>
<feature type="transmembrane region" description="Helical" evidence="1">
    <location>
        <begin position="137"/>
        <end position="154"/>
    </location>
</feature>